<evidence type="ECO:0000313" key="5">
    <source>
        <dbReference type="EMBL" id="MBO2445125.1"/>
    </source>
</evidence>
<comment type="subcellular location">
    <subcellularLocation>
        <location evidence="3">Cytoplasm</location>
    </subcellularLocation>
</comment>
<dbReference type="Proteomes" id="UP000666915">
    <property type="component" value="Unassembled WGS sequence"/>
</dbReference>
<accession>A0ABS3RFV7</accession>
<dbReference type="PANTHER" id="PTHR47690:SF1">
    <property type="entry name" value="GLUCOKINASE"/>
    <property type="match status" value="1"/>
</dbReference>
<evidence type="ECO:0000256" key="2">
    <source>
        <dbReference type="ARBA" id="ARBA00022777"/>
    </source>
</evidence>
<keyword evidence="3" id="KW-0067">ATP-binding</keyword>
<dbReference type="GO" id="GO:0004340">
    <property type="term" value="F:glucokinase activity"/>
    <property type="evidence" value="ECO:0007669"/>
    <property type="project" value="UniProtKB-EC"/>
</dbReference>
<dbReference type="PANTHER" id="PTHR47690">
    <property type="entry name" value="GLUCOKINASE"/>
    <property type="match status" value="1"/>
</dbReference>
<proteinExistence type="inferred from homology"/>
<evidence type="ECO:0000313" key="6">
    <source>
        <dbReference type="Proteomes" id="UP000666915"/>
    </source>
</evidence>
<dbReference type="InterPro" id="IPR003836">
    <property type="entry name" value="Glucokinase"/>
</dbReference>
<gene>
    <name evidence="3 5" type="primary">glk</name>
    <name evidence="5" type="ORF">J4557_47235</name>
</gene>
<comment type="similarity">
    <text evidence="3 4">Belongs to the bacterial glucokinase family.</text>
</comment>
<feature type="binding site" evidence="3">
    <location>
        <begin position="12"/>
        <end position="17"/>
    </location>
    <ligand>
        <name>ATP</name>
        <dbReference type="ChEBI" id="CHEBI:30616"/>
    </ligand>
</feature>
<sequence>MSAANPGVWLVADVGGTNARFALVDGPDGAPERVESLPTRDHAGLAEAAAAYLDRYAPDVRPAAACLAVAGPVTGGTYHLTNAGWPKGTAEGVREHLGVAHVEILNDFEALALALPRLGPDDLVPIGPAADRAAGPAPLAVLGPGTGLGVAGLVPTPAGWVPLPGEGGQVDVPAATDRELAVARLLRAEHGTARAESLLSGTGLARIHRYLAILDGVKVEPLDPARICAHDGDPLCAEAVAMFCALLGSLAGNVALTLGARGGVHLGGGILPRIADELRHSDFRARFEAKPPVEDYLRPIPTSLIVHPGPALLGAAVRLARTPSAMETLEHV</sequence>
<dbReference type="SUPFAM" id="SSF53067">
    <property type="entry name" value="Actin-like ATPase domain"/>
    <property type="match status" value="1"/>
</dbReference>
<dbReference type="InterPro" id="IPR050201">
    <property type="entry name" value="Bacterial_glucokinase"/>
</dbReference>
<evidence type="ECO:0000256" key="3">
    <source>
        <dbReference type="HAMAP-Rule" id="MF_00524"/>
    </source>
</evidence>
<reference evidence="5 6" key="1">
    <citation type="submission" date="2021-03" db="EMBL/GenBank/DDBJ databases">
        <authorList>
            <person name="Kanchanasin P."/>
            <person name="Saeng-In P."/>
            <person name="Phongsopitanun W."/>
            <person name="Yuki M."/>
            <person name="Kudo T."/>
            <person name="Ohkuma M."/>
            <person name="Tanasupawat S."/>
        </authorList>
    </citation>
    <scope>NUCLEOTIDE SEQUENCE [LARGE SCALE GENOMIC DNA]</scope>
    <source>
        <strain evidence="5 6">L46</strain>
    </source>
</reference>
<evidence type="ECO:0000256" key="1">
    <source>
        <dbReference type="ARBA" id="ARBA00022679"/>
    </source>
</evidence>
<dbReference type="HAMAP" id="MF_00524">
    <property type="entry name" value="Glucokinase"/>
    <property type="match status" value="1"/>
</dbReference>
<dbReference type="EMBL" id="JAGEOK010000062">
    <property type="protein sequence ID" value="MBO2445125.1"/>
    <property type="molecule type" value="Genomic_DNA"/>
</dbReference>
<dbReference type="CDD" id="cd24008">
    <property type="entry name" value="ASKHA_NBD_GLK"/>
    <property type="match status" value="1"/>
</dbReference>
<comment type="catalytic activity">
    <reaction evidence="3">
        <text>D-glucose + ATP = D-glucose 6-phosphate + ADP + H(+)</text>
        <dbReference type="Rhea" id="RHEA:17825"/>
        <dbReference type="ChEBI" id="CHEBI:4167"/>
        <dbReference type="ChEBI" id="CHEBI:15378"/>
        <dbReference type="ChEBI" id="CHEBI:30616"/>
        <dbReference type="ChEBI" id="CHEBI:61548"/>
        <dbReference type="ChEBI" id="CHEBI:456216"/>
        <dbReference type="EC" id="2.7.1.2"/>
    </reaction>
</comment>
<dbReference type="Gene3D" id="3.30.420.40">
    <property type="match status" value="1"/>
</dbReference>
<keyword evidence="3" id="KW-0547">Nucleotide-binding</keyword>
<dbReference type="InterPro" id="IPR043129">
    <property type="entry name" value="ATPase_NBD"/>
</dbReference>
<keyword evidence="3" id="KW-0963">Cytoplasm</keyword>
<dbReference type="Pfam" id="PF02685">
    <property type="entry name" value="Glucokinase"/>
    <property type="match status" value="1"/>
</dbReference>
<dbReference type="EC" id="2.7.1.2" evidence="3"/>
<keyword evidence="3" id="KW-0324">Glycolysis</keyword>
<keyword evidence="6" id="KW-1185">Reference proteome</keyword>
<protein>
    <recommendedName>
        <fullName evidence="3">Glucokinase</fullName>
        <ecNumber evidence="3">2.7.1.2</ecNumber>
    </recommendedName>
    <alternativeName>
        <fullName evidence="3">Glucose kinase</fullName>
    </alternativeName>
</protein>
<evidence type="ECO:0000256" key="4">
    <source>
        <dbReference type="RuleBase" id="RU004046"/>
    </source>
</evidence>
<dbReference type="RefSeq" id="WP_208274180.1">
    <property type="nucleotide sequence ID" value="NZ_BAAAGM010000103.1"/>
</dbReference>
<dbReference type="Gene3D" id="3.40.367.20">
    <property type="match status" value="1"/>
</dbReference>
<comment type="caution">
    <text evidence="5">The sequence shown here is derived from an EMBL/GenBank/DDBJ whole genome shotgun (WGS) entry which is preliminary data.</text>
</comment>
<keyword evidence="2 3" id="KW-0418">Kinase</keyword>
<organism evidence="5 6">
    <name type="scientific">Actinomadura nitritigenes</name>
    <dbReference type="NCBI Taxonomy" id="134602"/>
    <lineage>
        <taxon>Bacteria</taxon>
        <taxon>Bacillati</taxon>
        <taxon>Actinomycetota</taxon>
        <taxon>Actinomycetes</taxon>
        <taxon>Streptosporangiales</taxon>
        <taxon>Thermomonosporaceae</taxon>
        <taxon>Actinomadura</taxon>
    </lineage>
</organism>
<name>A0ABS3RFV7_9ACTN</name>
<keyword evidence="1 3" id="KW-0808">Transferase</keyword>
<dbReference type="NCBIfam" id="TIGR00749">
    <property type="entry name" value="glk"/>
    <property type="match status" value="1"/>
</dbReference>